<proteinExistence type="predicted"/>
<protein>
    <submittedName>
        <fullName evidence="2">Uncharacterized protein</fullName>
    </submittedName>
</protein>
<keyword evidence="1" id="KW-0472">Membrane</keyword>
<evidence type="ECO:0000256" key="1">
    <source>
        <dbReference type="SAM" id="Phobius"/>
    </source>
</evidence>
<name>A0A2J5P129_9ENTR</name>
<feature type="transmembrane region" description="Helical" evidence="1">
    <location>
        <begin position="6"/>
        <end position="26"/>
    </location>
</feature>
<keyword evidence="1" id="KW-1133">Transmembrane helix</keyword>
<feature type="non-terminal residue" evidence="2">
    <location>
        <position position="1"/>
    </location>
</feature>
<organism evidence="2 3">
    <name type="scientific">Klebsiella michiganensis</name>
    <dbReference type="NCBI Taxonomy" id="1134687"/>
    <lineage>
        <taxon>Bacteria</taxon>
        <taxon>Pseudomonadati</taxon>
        <taxon>Pseudomonadota</taxon>
        <taxon>Gammaproteobacteria</taxon>
        <taxon>Enterobacterales</taxon>
        <taxon>Enterobacteriaceae</taxon>
        <taxon>Klebsiella/Raoultella group</taxon>
        <taxon>Klebsiella</taxon>
    </lineage>
</organism>
<dbReference type="Proteomes" id="UP000234667">
    <property type="component" value="Unassembled WGS sequence"/>
</dbReference>
<evidence type="ECO:0000313" key="2">
    <source>
        <dbReference type="EMBL" id="PLO59710.1"/>
    </source>
</evidence>
<reference evidence="2 3" key="2">
    <citation type="submission" date="2018-01" db="EMBL/GenBank/DDBJ databases">
        <title>Genomic study of Klebsiella pneumoniae.</title>
        <authorList>
            <person name="Yang Y."/>
            <person name="Bicalho R."/>
        </authorList>
    </citation>
    <scope>NUCLEOTIDE SEQUENCE [LARGE SCALE GENOMIC DNA]</scope>
    <source>
        <strain evidence="2 3">A10</strain>
    </source>
</reference>
<dbReference type="AlphaFoldDB" id="A0A2J5P129"/>
<keyword evidence="1" id="KW-0812">Transmembrane</keyword>
<reference evidence="2 3" key="1">
    <citation type="submission" date="2017-11" db="EMBL/GenBank/DDBJ databases">
        <authorList>
            <person name="Han C.G."/>
        </authorList>
    </citation>
    <scope>NUCLEOTIDE SEQUENCE [LARGE SCALE GENOMIC DNA]</scope>
    <source>
        <strain evidence="2 3">A10</strain>
    </source>
</reference>
<feature type="transmembrane region" description="Helical" evidence="1">
    <location>
        <begin position="47"/>
        <end position="67"/>
    </location>
</feature>
<accession>A0A2J5P129</accession>
<evidence type="ECO:0000313" key="3">
    <source>
        <dbReference type="Proteomes" id="UP000234667"/>
    </source>
</evidence>
<gene>
    <name evidence="2" type="ORF">CWN49_35030</name>
</gene>
<comment type="caution">
    <text evidence="2">The sequence shown here is derived from an EMBL/GenBank/DDBJ whole genome shotgun (WGS) entry which is preliminary data.</text>
</comment>
<dbReference type="EMBL" id="PIDR01001980">
    <property type="protein sequence ID" value="PLO59710.1"/>
    <property type="molecule type" value="Genomic_DNA"/>
</dbReference>
<sequence>PPNRDAATPAVQKAVILLYLNMFIFYPWLNRHQKTSASRGIDRRLSLTALMLLQIVIICISVINKFLQGNIG</sequence>